<protein>
    <recommendedName>
        <fullName evidence="4">DUF7732 domain-containing protein</fullName>
    </recommendedName>
</protein>
<evidence type="ECO:0000256" key="2">
    <source>
        <dbReference type="SAM" id="Phobius"/>
    </source>
</evidence>
<dbReference type="PANTHER" id="PTHR42091">
    <property type="entry name" value="CONSERVED GLYCINE-RICH PROTEIN (AFU_ORTHOLOGUE AFUA_7G02440)"/>
    <property type="match status" value="1"/>
</dbReference>
<dbReference type="Proteomes" id="UP000799753">
    <property type="component" value="Unassembled WGS sequence"/>
</dbReference>
<keyword evidence="3" id="KW-0732">Signal</keyword>
<dbReference type="AlphaFoldDB" id="A0A6A6RW83"/>
<evidence type="ECO:0000313" key="6">
    <source>
        <dbReference type="Proteomes" id="UP000799753"/>
    </source>
</evidence>
<reference evidence="5" key="1">
    <citation type="journal article" date="2020" name="Stud. Mycol.">
        <title>101 Dothideomycetes genomes: a test case for predicting lifestyles and emergence of pathogens.</title>
        <authorList>
            <person name="Haridas S."/>
            <person name="Albert R."/>
            <person name="Binder M."/>
            <person name="Bloem J."/>
            <person name="Labutti K."/>
            <person name="Salamov A."/>
            <person name="Andreopoulos B."/>
            <person name="Baker S."/>
            <person name="Barry K."/>
            <person name="Bills G."/>
            <person name="Bluhm B."/>
            <person name="Cannon C."/>
            <person name="Castanera R."/>
            <person name="Culley D."/>
            <person name="Daum C."/>
            <person name="Ezra D."/>
            <person name="Gonzalez J."/>
            <person name="Henrissat B."/>
            <person name="Kuo A."/>
            <person name="Liang C."/>
            <person name="Lipzen A."/>
            <person name="Lutzoni F."/>
            <person name="Magnuson J."/>
            <person name="Mondo S."/>
            <person name="Nolan M."/>
            <person name="Ohm R."/>
            <person name="Pangilinan J."/>
            <person name="Park H.-J."/>
            <person name="Ramirez L."/>
            <person name="Alfaro M."/>
            <person name="Sun H."/>
            <person name="Tritt A."/>
            <person name="Yoshinaga Y."/>
            <person name="Zwiers L.-H."/>
            <person name="Turgeon B."/>
            <person name="Goodwin S."/>
            <person name="Spatafora J."/>
            <person name="Crous P."/>
            <person name="Grigoriev I."/>
        </authorList>
    </citation>
    <scope>NUCLEOTIDE SEQUENCE</scope>
    <source>
        <strain evidence="5">CBS 473.64</strain>
    </source>
</reference>
<keyword evidence="6" id="KW-1185">Reference proteome</keyword>
<feature type="transmembrane region" description="Helical" evidence="2">
    <location>
        <begin position="129"/>
        <end position="153"/>
    </location>
</feature>
<keyword evidence="2" id="KW-1133">Transmembrane helix</keyword>
<keyword evidence="2" id="KW-0472">Membrane</keyword>
<feature type="region of interest" description="Disordered" evidence="1">
    <location>
        <begin position="51"/>
        <end position="102"/>
    </location>
</feature>
<evidence type="ECO:0000313" key="5">
    <source>
        <dbReference type="EMBL" id="KAF2638478.1"/>
    </source>
</evidence>
<dbReference type="Pfam" id="PF24866">
    <property type="entry name" value="DUF7732"/>
    <property type="match status" value="1"/>
</dbReference>
<gene>
    <name evidence="5" type="ORF">P280DRAFT_491872</name>
</gene>
<dbReference type="EMBL" id="MU006790">
    <property type="protein sequence ID" value="KAF2638478.1"/>
    <property type="molecule type" value="Genomic_DNA"/>
</dbReference>
<accession>A0A6A6RW83</accession>
<evidence type="ECO:0000256" key="1">
    <source>
        <dbReference type="SAM" id="MobiDB-lite"/>
    </source>
</evidence>
<dbReference type="OrthoDB" id="5425547at2759"/>
<feature type="compositionally biased region" description="Gly residues" evidence="1">
    <location>
        <begin position="58"/>
        <end position="77"/>
    </location>
</feature>
<feature type="signal peptide" evidence="3">
    <location>
        <begin position="1"/>
        <end position="28"/>
    </location>
</feature>
<feature type="chain" id="PRO_5025362532" description="DUF7732 domain-containing protein" evidence="3">
    <location>
        <begin position="29"/>
        <end position="277"/>
    </location>
</feature>
<feature type="domain" description="DUF7732" evidence="4">
    <location>
        <begin position="110"/>
        <end position="242"/>
    </location>
</feature>
<dbReference type="PANTHER" id="PTHR42091:SF1">
    <property type="entry name" value="CONSERVED GLYCINE-RICH PROTEIN (AFU_ORTHOLOGUE AFUA_7G02440)"/>
    <property type="match status" value="1"/>
</dbReference>
<name>A0A6A6RW83_9PLEO</name>
<evidence type="ECO:0000259" key="4">
    <source>
        <dbReference type="Pfam" id="PF24866"/>
    </source>
</evidence>
<evidence type="ECO:0000256" key="3">
    <source>
        <dbReference type="SAM" id="SignalP"/>
    </source>
</evidence>
<dbReference type="InterPro" id="IPR056634">
    <property type="entry name" value="DUF7732"/>
</dbReference>
<proteinExistence type="predicted"/>
<keyword evidence="2" id="KW-0812">Transmembrane</keyword>
<sequence length="277" mass="27610">MRLSYIAACCLALATNSALTASLPETDAHSIQQRAVAAGIPRSDILAPDHALEKRKGGGGGGKGGGGSSSGGKGGSSSSGSSSSGRTSSSSNVGGSTAAGSGPARSYGGVYGGGASVPYKSGSKSGKGLLAGGVIGLGAAALIMPGLWLYSVYPYAYHNPYRFVNESVNNATNPNGFNQSLPVVCLCQENNPCGCDENEDQTYLKALVGNGSYSGLNKTLVTVSDVNGTQSLVINGTLPNGTTAPGGTDDAGIMLSAGQYGGYWVMGLIVVYTVAFI</sequence>
<feature type="compositionally biased region" description="Low complexity" evidence="1">
    <location>
        <begin position="78"/>
        <end position="102"/>
    </location>
</feature>
<organism evidence="5 6">
    <name type="scientific">Massarina eburnea CBS 473.64</name>
    <dbReference type="NCBI Taxonomy" id="1395130"/>
    <lineage>
        <taxon>Eukaryota</taxon>
        <taxon>Fungi</taxon>
        <taxon>Dikarya</taxon>
        <taxon>Ascomycota</taxon>
        <taxon>Pezizomycotina</taxon>
        <taxon>Dothideomycetes</taxon>
        <taxon>Pleosporomycetidae</taxon>
        <taxon>Pleosporales</taxon>
        <taxon>Massarineae</taxon>
        <taxon>Massarinaceae</taxon>
        <taxon>Massarina</taxon>
    </lineage>
</organism>